<dbReference type="RefSeq" id="WP_149521807.1">
    <property type="nucleotide sequence ID" value="NZ_VTOU01000002.1"/>
</dbReference>
<protein>
    <recommendedName>
        <fullName evidence="4">Porin</fullName>
    </recommendedName>
</protein>
<dbReference type="Proteomes" id="UP000322077">
    <property type="component" value="Unassembled WGS sequence"/>
</dbReference>
<proteinExistence type="predicted"/>
<sequence length="335" mass="36625">MRFLCFALLASSALPAFAQGIELSPMFGTQFRYEQTMGDRLLGTNDAFVMRARPGVMIDDGSWSLVAQSDAAVVVRRTIDATGEETSETTASSASRPDSLQLNQFALRYNGLPGTTVALGRQQIGLAGNYAGDRDGEQTFDAARVTWAALPGLHADLAYAWSSRSLWAREGDALIPETVGGQNIFAKLDWQNRFGTLSTYAYQVDQRHAAHSDFRLMNQVYGARFTGTRKLATGTRLDYAIGYNRQDGALTNGATVAPTYWLIGSTYDLGDLSATQTNYRRFAANGIAFRNGDEINLSTNATMGRVNLGARFSNFRPIDSQQALQDMRVSLGLIF</sequence>
<feature type="signal peptide" evidence="1">
    <location>
        <begin position="1"/>
        <end position="18"/>
    </location>
</feature>
<comment type="caution">
    <text evidence="2">The sequence shown here is derived from an EMBL/GenBank/DDBJ whole genome shotgun (WGS) entry which is preliminary data.</text>
</comment>
<evidence type="ECO:0000313" key="2">
    <source>
        <dbReference type="EMBL" id="TZG27594.1"/>
    </source>
</evidence>
<feature type="chain" id="PRO_5023055582" description="Porin" evidence="1">
    <location>
        <begin position="19"/>
        <end position="335"/>
    </location>
</feature>
<dbReference type="AlphaFoldDB" id="A0A5D9C724"/>
<evidence type="ECO:0000256" key="1">
    <source>
        <dbReference type="SAM" id="SignalP"/>
    </source>
</evidence>
<keyword evidence="1" id="KW-0732">Signal</keyword>
<evidence type="ECO:0000313" key="3">
    <source>
        <dbReference type="Proteomes" id="UP000322077"/>
    </source>
</evidence>
<name>A0A5D9C724_9SPHN</name>
<keyword evidence="3" id="KW-1185">Reference proteome</keyword>
<evidence type="ECO:0008006" key="4">
    <source>
        <dbReference type="Google" id="ProtNLM"/>
    </source>
</evidence>
<reference evidence="2 3" key="1">
    <citation type="submission" date="2019-08" db="EMBL/GenBank/DDBJ databases">
        <authorList>
            <person name="Wang G."/>
            <person name="Xu Z."/>
        </authorList>
    </citation>
    <scope>NUCLEOTIDE SEQUENCE [LARGE SCALE GENOMIC DNA]</scope>
    <source>
        <strain evidence="2 3">ZX</strain>
    </source>
</reference>
<dbReference type="EMBL" id="VTOU01000002">
    <property type="protein sequence ID" value="TZG27594.1"/>
    <property type="molecule type" value="Genomic_DNA"/>
</dbReference>
<organism evidence="2 3">
    <name type="scientific">Sphingomonas montanisoli</name>
    <dbReference type="NCBI Taxonomy" id="2606412"/>
    <lineage>
        <taxon>Bacteria</taxon>
        <taxon>Pseudomonadati</taxon>
        <taxon>Pseudomonadota</taxon>
        <taxon>Alphaproteobacteria</taxon>
        <taxon>Sphingomonadales</taxon>
        <taxon>Sphingomonadaceae</taxon>
        <taxon>Sphingomonas</taxon>
    </lineage>
</organism>
<accession>A0A5D9C724</accession>
<gene>
    <name evidence="2" type="ORF">FYJ91_08390</name>
</gene>